<evidence type="ECO:0000313" key="4">
    <source>
        <dbReference type="EMBL" id="MFD1523798.1"/>
    </source>
</evidence>
<gene>
    <name evidence="4" type="ORF">ACFSJD_40375</name>
</gene>
<comment type="caution">
    <text evidence="4">The sequence shown here is derived from an EMBL/GenBank/DDBJ whole genome shotgun (WGS) entry which is preliminary data.</text>
</comment>
<dbReference type="Proteomes" id="UP001597114">
    <property type="component" value="Unassembled WGS sequence"/>
</dbReference>
<dbReference type="GO" id="GO:0016491">
    <property type="term" value="F:oxidoreductase activity"/>
    <property type="evidence" value="ECO:0007669"/>
    <property type="project" value="UniProtKB-KW"/>
</dbReference>
<dbReference type="InterPro" id="IPR002347">
    <property type="entry name" value="SDR_fam"/>
</dbReference>
<proteinExistence type="inferred from homology"/>
<organism evidence="4 5">
    <name type="scientific">Pseudonocardia yunnanensis</name>
    <dbReference type="NCBI Taxonomy" id="58107"/>
    <lineage>
        <taxon>Bacteria</taxon>
        <taxon>Bacillati</taxon>
        <taxon>Actinomycetota</taxon>
        <taxon>Actinomycetes</taxon>
        <taxon>Pseudonocardiales</taxon>
        <taxon>Pseudonocardiaceae</taxon>
        <taxon>Pseudonocardia</taxon>
    </lineage>
</organism>
<keyword evidence="5" id="KW-1185">Reference proteome</keyword>
<evidence type="ECO:0000313" key="5">
    <source>
        <dbReference type="Proteomes" id="UP001597114"/>
    </source>
</evidence>
<evidence type="ECO:0000256" key="1">
    <source>
        <dbReference type="ARBA" id="ARBA00006484"/>
    </source>
</evidence>
<sequence length="225" mass="24030">MHAAGTLRDGLLHTAGDDDWDEVLGAHLHVGVQLTRALVPAMREARWGRIVYVGGAAGLVGSVGQGAYDVAKAGLFGLMRGAALELDRRGITVNYLVPFAYTRMTASIPPATPALERFKQHARSSRPCDVAPLVAWLCSERSAGVTGQVLGVRGAELGLWSQPRPVQHAVRSEGFTPELVDVAVRGALSVQLTPLESEFDLFAEPAPPVSRADSTDCDHDRSDSR</sequence>
<dbReference type="InterPro" id="IPR036291">
    <property type="entry name" value="NAD(P)-bd_dom_sf"/>
</dbReference>
<feature type="region of interest" description="Disordered" evidence="3">
    <location>
        <begin position="203"/>
        <end position="225"/>
    </location>
</feature>
<evidence type="ECO:0000256" key="3">
    <source>
        <dbReference type="SAM" id="MobiDB-lite"/>
    </source>
</evidence>
<dbReference type="InterPro" id="IPR051687">
    <property type="entry name" value="Peroxisomal_Beta-Oxidation"/>
</dbReference>
<keyword evidence="2 4" id="KW-0560">Oxidoreductase</keyword>
<name>A0ABW4F848_9PSEU</name>
<dbReference type="Pfam" id="PF13561">
    <property type="entry name" value="adh_short_C2"/>
    <property type="match status" value="1"/>
</dbReference>
<dbReference type="EC" id="1.1.1.-" evidence="4"/>
<dbReference type="SUPFAM" id="SSF51735">
    <property type="entry name" value="NAD(P)-binding Rossmann-fold domains"/>
    <property type="match status" value="1"/>
</dbReference>
<dbReference type="PANTHER" id="PTHR45024">
    <property type="entry name" value="DEHYDROGENASES, SHORT CHAIN"/>
    <property type="match status" value="1"/>
</dbReference>
<evidence type="ECO:0000256" key="2">
    <source>
        <dbReference type="ARBA" id="ARBA00023002"/>
    </source>
</evidence>
<comment type="similarity">
    <text evidence="1">Belongs to the short-chain dehydrogenases/reductases (SDR) family.</text>
</comment>
<feature type="compositionally biased region" description="Basic and acidic residues" evidence="3">
    <location>
        <begin position="213"/>
        <end position="225"/>
    </location>
</feature>
<dbReference type="PANTHER" id="PTHR45024:SF2">
    <property type="entry name" value="SCP2 DOMAIN-CONTAINING PROTEIN"/>
    <property type="match status" value="1"/>
</dbReference>
<dbReference type="PRINTS" id="PR00081">
    <property type="entry name" value="GDHRDH"/>
</dbReference>
<dbReference type="Gene3D" id="3.40.50.720">
    <property type="entry name" value="NAD(P)-binding Rossmann-like Domain"/>
    <property type="match status" value="1"/>
</dbReference>
<dbReference type="RefSeq" id="WP_379659437.1">
    <property type="nucleotide sequence ID" value="NZ_JBHUCO010000070.1"/>
</dbReference>
<protein>
    <submittedName>
        <fullName evidence="4">SDR family NAD(P)-dependent oxidoreductase</fullName>
        <ecNumber evidence="4">1.1.1.-</ecNumber>
    </submittedName>
</protein>
<dbReference type="EMBL" id="JBHUCO010000070">
    <property type="protein sequence ID" value="MFD1523798.1"/>
    <property type="molecule type" value="Genomic_DNA"/>
</dbReference>
<reference evidence="5" key="1">
    <citation type="journal article" date="2019" name="Int. J. Syst. Evol. Microbiol.">
        <title>The Global Catalogue of Microorganisms (GCM) 10K type strain sequencing project: providing services to taxonomists for standard genome sequencing and annotation.</title>
        <authorList>
            <consortium name="The Broad Institute Genomics Platform"/>
            <consortium name="The Broad Institute Genome Sequencing Center for Infectious Disease"/>
            <person name="Wu L."/>
            <person name="Ma J."/>
        </authorList>
    </citation>
    <scope>NUCLEOTIDE SEQUENCE [LARGE SCALE GENOMIC DNA]</scope>
    <source>
        <strain evidence="5">CCM 7043</strain>
    </source>
</reference>
<accession>A0ABW4F848</accession>